<dbReference type="PANTHER" id="PTHR12411">
    <property type="entry name" value="CYSTEINE PROTEASE FAMILY C1-RELATED"/>
    <property type="match status" value="1"/>
</dbReference>
<evidence type="ECO:0000313" key="8">
    <source>
        <dbReference type="EMBL" id="QHU03243.1"/>
    </source>
</evidence>
<evidence type="ECO:0000256" key="1">
    <source>
        <dbReference type="ARBA" id="ARBA00008455"/>
    </source>
</evidence>
<evidence type="ECO:0000259" key="6">
    <source>
        <dbReference type="SMART" id="SM00645"/>
    </source>
</evidence>
<dbReference type="Pfam" id="PF00112">
    <property type="entry name" value="Peptidase_C1"/>
    <property type="match status" value="1"/>
</dbReference>
<protein>
    <recommendedName>
        <fullName evidence="9">Peptidase C1A papain C-terminal domain-containing protein</fullName>
    </recommendedName>
</protein>
<dbReference type="PRINTS" id="PR00705">
    <property type="entry name" value="PAPAIN"/>
</dbReference>
<name>A0A6C0JCX7_9ZZZZ</name>
<evidence type="ECO:0000256" key="2">
    <source>
        <dbReference type="ARBA" id="ARBA00022670"/>
    </source>
</evidence>
<dbReference type="EMBL" id="MN740373">
    <property type="protein sequence ID" value="QHU03243.1"/>
    <property type="molecule type" value="Genomic_DNA"/>
</dbReference>
<accession>A0A6C0JCX7</accession>
<keyword evidence="3" id="KW-0732">Signal</keyword>
<dbReference type="InterPro" id="IPR038765">
    <property type="entry name" value="Papain-like_cys_pep_sf"/>
</dbReference>
<dbReference type="SUPFAM" id="SSF54001">
    <property type="entry name" value="Cysteine proteinases"/>
    <property type="match status" value="1"/>
</dbReference>
<dbReference type="AlphaFoldDB" id="A0A6C0JCX7"/>
<evidence type="ECO:0008006" key="9">
    <source>
        <dbReference type="Google" id="ProtNLM"/>
    </source>
</evidence>
<dbReference type="InterPro" id="IPR013128">
    <property type="entry name" value="Peptidase_C1A"/>
</dbReference>
<sequence length="338" mass="37951">MKFGTQTTLFALFCLLAVGIDSYPIGENTDQNMDYKFFKWASKYNKEYRDSAEWLSRKLTYMLNHNLIEQHNSRGHNYSLGENEYMDMTYNEWRKLRFGFNNSLSHPSRRLSRTVAFNSAVPDTVDWTEKGAVTPVKNQGQCGSCWSFSATGSMEGAHFLKTGKLVSLSEQQLVDCSTTEGNHGCFGGLMDYAFQYVEDNNGIDTEKDYPYFARSGTCDKSKAKKHAATFSSFVDVDQNNEEALKQAVAQQPVSVAIEADQPSFQFYKSGIFDTACGTQLDHGVLAVGYGTENGMDYWLVKNSWGESWGDNGYIKMARNTEAKQGQCGIAMQPSYPVV</sequence>
<dbReference type="SMART" id="SM00645">
    <property type="entry name" value="Pept_C1"/>
    <property type="match status" value="1"/>
</dbReference>
<keyword evidence="4" id="KW-0378">Hydrolase</keyword>
<dbReference type="GO" id="GO:0006508">
    <property type="term" value="P:proteolysis"/>
    <property type="evidence" value="ECO:0007669"/>
    <property type="project" value="UniProtKB-KW"/>
</dbReference>
<dbReference type="InterPro" id="IPR025660">
    <property type="entry name" value="Pept_his_AS"/>
</dbReference>
<dbReference type="PROSITE" id="PS00139">
    <property type="entry name" value="THIOL_PROTEASE_CYS"/>
    <property type="match status" value="1"/>
</dbReference>
<proteinExistence type="inferred from homology"/>
<keyword evidence="2" id="KW-0645">Protease</keyword>
<evidence type="ECO:0000256" key="3">
    <source>
        <dbReference type="ARBA" id="ARBA00022729"/>
    </source>
</evidence>
<feature type="domain" description="Cathepsin propeptide inhibitor" evidence="7">
    <location>
        <begin position="37"/>
        <end position="93"/>
    </location>
</feature>
<dbReference type="Gene3D" id="3.90.70.10">
    <property type="entry name" value="Cysteine proteinases"/>
    <property type="match status" value="1"/>
</dbReference>
<dbReference type="PROSITE" id="PS00640">
    <property type="entry name" value="THIOL_PROTEASE_ASN"/>
    <property type="match status" value="1"/>
</dbReference>
<dbReference type="InterPro" id="IPR000668">
    <property type="entry name" value="Peptidase_C1A_C"/>
</dbReference>
<dbReference type="InterPro" id="IPR039417">
    <property type="entry name" value="Peptidase_C1A_papain-like"/>
</dbReference>
<evidence type="ECO:0000256" key="4">
    <source>
        <dbReference type="ARBA" id="ARBA00022801"/>
    </source>
</evidence>
<dbReference type="Pfam" id="PF08246">
    <property type="entry name" value="Inhibitor_I29"/>
    <property type="match status" value="1"/>
</dbReference>
<keyword evidence="5" id="KW-1015">Disulfide bond</keyword>
<dbReference type="InterPro" id="IPR013201">
    <property type="entry name" value="Prot_inhib_I29"/>
</dbReference>
<dbReference type="SMART" id="SM00848">
    <property type="entry name" value="Inhibitor_I29"/>
    <property type="match status" value="1"/>
</dbReference>
<dbReference type="GO" id="GO:0008234">
    <property type="term" value="F:cysteine-type peptidase activity"/>
    <property type="evidence" value="ECO:0007669"/>
    <property type="project" value="InterPro"/>
</dbReference>
<evidence type="ECO:0000256" key="5">
    <source>
        <dbReference type="ARBA" id="ARBA00023157"/>
    </source>
</evidence>
<reference evidence="8" key="1">
    <citation type="journal article" date="2020" name="Nature">
        <title>Giant virus diversity and host interactions through global metagenomics.</title>
        <authorList>
            <person name="Schulz F."/>
            <person name="Roux S."/>
            <person name="Paez-Espino D."/>
            <person name="Jungbluth S."/>
            <person name="Walsh D.A."/>
            <person name="Denef V.J."/>
            <person name="McMahon K.D."/>
            <person name="Konstantinidis K.T."/>
            <person name="Eloe-Fadrosh E.A."/>
            <person name="Kyrpides N.C."/>
            <person name="Woyke T."/>
        </authorList>
    </citation>
    <scope>NUCLEOTIDE SEQUENCE</scope>
    <source>
        <strain evidence="8">GVMAG-M-3300026093-6</strain>
    </source>
</reference>
<dbReference type="FunFam" id="3.90.70.10:FF:000067">
    <property type="entry name" value="Senescence-specific cysteine protease"/>
    <property type="match status" value="1"/>
</dbReference>
<dbReference type="InterPro" id="IPR000169">
    <property type="entry name" value="Pept_cys_AS"/>
</dbReference>
<dbReference type="InterPro" id="IPR025661">
    <property type="entry name" value="Pept_asp_AS"/>
</dbReference>
<evidence type="ECO:0000259" key="7">
    <source>
        <dbReference type="SMART" id="SM00848"/>
    </source>
</evidence>
<organism evidence="8">
    <name type="scientific">viral metagenome</name>
    <dbReference type="NCBI Taxonomy" id="1070528"/>
    <lineage>
        <taxon>unclassified sequences</taxon>
        <taxon>metagenomes</taxon>
        <taxon>organismal metagenomes</taxon>
    </lineage>
</organism>
<dbReference type="PROSITE" id="PS00639">
    <property type="entry name" value="THIOL_PROTEASE_HIS"/>
    <property type="match status" value="1"/>
</dbReference>
<comment type="similarity">
    <text evidence="1">Belongs to the peptidase C1 family.</text>
</comment>
<feature type="domain" description="Peptidase C1A papain C-terminal" evidence="6">
    <location>
        <begin position="121"/>
        <end position="337"/>
    </location>
</feature>
<dbReference type="CDD" id="cd02248">
    <property type="entry name" value="Peptidase_C1A"/>
    <property type="match status" value="1"/>
</dbReference>